<dbReference type="Pfam" id="PF04055">
    <property type="entry name" value="Radical_SAM"/>
    <property type="match status" value="1"/>
</dbReference>
<accession>A0A419DAS6</accession>
<dbReference type="InterPro" id="IPR013785">
    <property type="entry name" value="Aldolase_TIM"/>
</dbReference>
<dbReference type="GO" id="GO:0051536">
    <property type="term" value="F:iron-sulfur cluster binding"/>
    <property type="evidence" value="ECO:0007669"/>
    <property type="project" value="UniProtKB-KW"/>
</dbReference>
<evidence type="ECO:0000256" key="1">
    <source>
        <dbReference type="ARBA" id="ARBA00022691"/>
    </source>
</evidence>
<dbReference type="PROSITE" id="PS51918">
    <property type="entry name" value="RADICAL_SAM"/>
    <property type="match status" value="1"/>
</dbReference>
<gene>
    <name evidence="6" type="ORF">C4544_06095</name>
</gene>
<evidence type="ECO:0000313" key="7">
    <source>
        <dbReference type="Proteomes" id="UP000285655"/>
    </source>
</evidence>
<organism evidence="6 7">
    <name type="scientific">candidate division WS5 bacterium</name>
    <dbReference type="NCBI Taxonomy" id="2093353"/>
    <lineage>
        <taxon>Bacteria</taxon>
        <taxon>candidate division WS5</taxon>
    </lineage>
</organism>
<dbReference type="GO" id="GO:0046872">
    <property type="term" value="F:metal ion binding"/>
    <property type="evidence" value="ECO:0007669"/>
    <property type="project" value="UniProtKB-KW"/>
</dbReference>
<dbReference type="PANTHER" id="PTHR11228:SF7">
    <property type="entry name" value="PQQA PEPTIDE CYCLASE"/>
    <property type="match status" value="1"/>
</dbReference>
<evidence type="ECO:0000256" key="4">
    <source>
        <dbReference type="ARBA" id="ARBA00023014"/>
    </source>
</evidence>
<sequence length="316" mass="37156">MEELHSEAPPRLTWIMFNNCNFNCSYCYQPDGQNKEVKNYIPTETIANTLKKLGHHWILGMTGGEPLLHPDFVELCETITKTNKIRFDTNLSLTEKVRDFAQKIDPAQVYSIYAALHIKERERRNEVESFVENVLMLKKRNFNIRVNYILIPNLIDRFKSDYEQFKTRGIILEPKPFTGLYNTITRRHRHYLSRTPNYFERYFIKRYPDSYSENEIEILMELNPNSHIHTAFHSKDMDCSAGRTSLYMGMNGNMQKCPSNPKVVGSAFSDIVLQDKNEPCEVSMCLSYYGSWVNIPEIINRRDKKWTSSYRKSKTT</sequence>
<dbReference type="SUPFAM" id="SSF102114">
    <property type="entry name" value="Radical SAM enzymes"/>
    <property type="match status" value="1"/>
</dbReference>
<keyword evidence="3" id="KW-0408">Iron</keyword>
<evidence type="ECO:0000256" key="3">
    <source>
        <dbReference type="ARBA" id="ARBA00023004"/>
    </source>
</evidence>
<dbReference type="CDD" id="cd01335">
    <property type="entry name" value="Radical_SAM"/>
    <property type="match status" value="1"/>
</dbReference>
<evidence type="ECO:0000259" key="5">
    <source>
        <dbReference type="PROSITE" id="PS51918"/>
    </source>
</evidence>
<proteinExistence type="predicted"/>
<evidence type="ECO:0000256" key="2">
    <source>
        <dbReference type="ARBA" id="ARBA00022723"/>
    </source>
</evidence>
<keyword evidence="2" id="KW-0479">Metal-binding</keyword>
<feature type="domain" description="Radical SAM core" evidence="5">
    <location>
        <begin position="6"/>
        <end position="217"/>
    </location>
</feature>
<dbReference type="AlphaFoldDB" id="A0A419DAS6"/>
<reference evidence="6 7" key="1">
    <citation type="journal article" date="2017" name="ISME J.">
        <title>Energy and carbon metabolisms in a deep terrestrial subsurface fluid microbial community.</title>
        <authorList>
            <person name="Momper L."/>
            <person name="Jungbluth S.P."/>
            <person name="Lee M.D."/>
            <person name="Amend J.P."/>
        </authorList>
    </citation>
    <scope>NUCLEOTIDE SEQUENCE [LARGE SCALE GENOMIC DNA]</scope>
    <source>
        <strain evidence="6">SURF_29</strain>
    </source>
</reference>
<dbReference type="SFLD" id="SFLDG01067">
    <property type="entry name" value="SPASM/twitch_domain_containing"/>
    <property type="match status" value="1"/>
</dbReference>
<keyword evidence="4" id="KW-0411">Iron-sulfur</keyword>
<dbReference type="EMBL" id="QZJW01000053">
    <property type="protein sequence ID" value="RJO60162.1"/>
    <property type="molecule type" value="Genomic_DNA"/>
</dbReference>
<protein>
    <submittedName>
        <fullName evidence="6">Radical SAM protein</fullName>
    </submittedName>
</protein>
<dbReference type="InterPro" id="IPR058240">
    <property type="entry name" value="rSAM_sf"/>
</dbReference>
<dbReference type="GO" id="GO:0003824">
    <property type="term" value="F:catalytic activity"/>
    <property type="evidence" value="ECO:0007669"/>
    <property type="project" value="InterPro"/>
</dbReference>
<dbReference type="Gene3D" id="3.20.20.70">
    <property type="entry name" value="Aldolase class I"/>
    <property type="match status" value="1"/>
</dbReference>
<dbReference type="Proteomes" id="UP000285655">
    <property type="component" value="Unassembled WGS sequence"/>
</dbReference>
<dbReference type="InterPro" id="IPR007197">
    <property type="entry name" value="rSAM"/>
</dbReference>
<evidence type="ECO:0000313" key="6">
    <source>
        <dbReference type="EMBL" id="RJO60162.1"/>
    </source>
</evidence>
<dbReference type="SFLD" id="SFLDS00029">
    <property type="entry name" value="Radical_SAM"/>
    <property type="match status" value="1"/>
</dbReference>
<keyword evidence="1" id="KW-0949">S-adenosyl-L-methionine</keyword>
<dbReference type="PANTHER" id="PTHR11228">
    <property type="entry name" value="RADICAL SAM DOMAIN PROTEIN"/>
    <property type="match status" value="1"/>
</dbReference>
<name>A0A419DAS6_9BACT</name>
<dbReference type="InterPro" id="IPR050377">
    <property type="entry name" value="Radical_SAM_PqqE_MftC-like"/>
</dbReference>
<comment type="caution">
    <text evidence="6">The sequence shown here is derived from an EMBL/GenBank/DDBJ whole genome shotgun (WGS) entry which is preliminary data.</text>
</comment>